<keyword evidence="3" id="KW-0325">Glycoprotein</keyword>
<protein>
    <submittedName>
        <fullName evidence="5">Glycosyltransferase family 61 protein</fullName>
    </submittedName>
</protein>
<accession>A0ABY6MI28</accession>
<gene>
    <name evidence="5" type="ORF">OM944_15515</name>
</gene>
<name>A0ABY6MI28_9BACT</name>
<keyword evidence="2" id="KW-0808">Transferase</keyword>
<evidence type="ECO:0000313" key="6">
    <source>
        <dbReference type="Proteomes" id="UP001163156"/>
    </source>
</evidence>
<dbReference type="RefSeq" id="WP_264808536.1">
    <property type="nucleotide sequence ID" value="NZ_CP110226.1"/>
</dbReference>
<dbReference type="InterPro" id="IPR007657">
    <property type="entry name" value="Glycosyltransferase_61"/>
</dbReference>
<evidence type="ECO:0000313" key="5">
    <source>
        <dbReference type="EMBL" id="UZD22072.1"/>
    </source>
</evidence>
<feature type="domain" description="Glycosyltransferase 61 catalytic" evidence="4">
    <location>
        <begin position="101"/>
        <end position="268"/>
    </location>
</feature>
<dbReference type="PANTHER" id="PTHR20961">
    <property type="entry name" value="GLYCOSYLTRANSFERASE"/>
    <property type="match status" value="1"/>
</dbReference>
<evidence type="ECO:0000256" key="1">
    <source>
        <dbReference type="ARBA" id="ARBA00022676"/>
    </source>
</evidence>
<dbReference type="Proteomes" id="UP001163156">
    <property type="component" value="Chromosome"/>
</dbReference>
<reference evidence="5" key="1">
    <citation type="submission" date="2022-10" db="EMBL/GenBank/DDBJ databases">
        <title>Algoriphagus sp. a novel bacteria isolate from halophytes salicornia europaea.</title>
        <authorList>
            <person name="Peng Y."/>
            <person name="Jiang L."/>
            <person name="Lee J."/>
        </authorList>
    </citation>
    <scope>NUCLEOTIDE SEQUENCE</scope>
    <source>
        <strain evidence="5">TR-M5</strain>
    </source>
</reference>
<keyword evidence="1" id="KW-0328">Glycosyltransferase</keyword>
<evidence type="ECO:0000259" key="4">
    <source>
        <dbReference type="Pfam" id="PF04577"/>
    </source>
</evidence>
<evidence type="ECO:0000256" key="3">
    <source>
        <dbReference type="ARBA" id="ARBA00023180"/>
    </source>
</evidence>
<dbReference type="EMBL" id="CP110226">
    <property type="protein sequence ID" value="UZD22072.1"/>
    <property type="molecule type" value="Genomic_DNA"/>
</dbReference>
<evidence type="ECO:0000256" key="2">
    <source>
        <dbReference type="ARBA" id="ARBA00022679"/>
    </source>
</evidence>
<dbReference type="InterPro" id="IPR049625">
    <property type="entry name" value="Glyco_transf_61_cat"/>
</dbReference>
<dbReference type="Pfam" id="PF04577">
    <property type="entry name" value="Glyco_transf_61"/>
    <property type="match status" value="1"/>
</dbReference>
<proteinExistence type="predicted"/>
<sequence>MAQEISVKRDLPENLSSQDRELFEDSLQTNFLVLPLLHLKKVAILQDTVFCPKKLKFYAAHTHVNSLGFLPLAKRVVHCFPKKWRKIDHGIWIKDEWSANYFHWMTDCLPRLWMGLEQGISDRVILHDSFQHIPYVTQSLKLLQINPLYYHSKENLWVENLILTPRTATFPNFNIKYTRKTRAVFSPKASKPPHKKIYVSRKLAPKRKAHNELDVELLVRKKGYEIIYAEKLSVKQQIELMAETKTLVALHGAALTNMLFMQEGQNVIELRNIGDSETQCYFNLANALKLNYFYTLNQGDFHDTIMTDFTIDLQALEEVLDLLEK</sequence>
<keyword evidence="6" id="KW-1185">Reference proteome</keyword>
<organism evidence="5 6">
    <name type="scientific">Algoriphagus halophytocola</name>
    <dbReference type="NCBI Taxonomy" id="2991499"/>
    <lineage>
        <taxon>Bacteria</taxon>
        <taxon>Pseudomonadati</taxon>
        <taxon>Bacteroidota</taxon>
        <taxon>Cytophagia</taxon>
        <taxon>Cytophagales</taxon>
        <taxon>Cyclobacteriaceae</taxon>
        <taxon>Algoriphagus</taxon>
    </lineage>
</organism>